<reference evidence="2 3" key="1">
    <citation type="submission" date="2019-03" db="EMBL/GenBank/DDBJ databases">
        <title>Genomic Encyclopedia of Type Strains, Phase IV (KMG-IV): sequencing the most valuable type-strain genomes for metagenomic binning, comparative biology and taxonomic classification.</title>
        <authorList>
            <person name="Goeker M."/>
        </authorList>
    </citation>
    <scope>NUCLEOTIDE SEQUENCE [LARGE SCALE GENOMIC DNA]</scope>
    <source>
        <strain evidence="2 3">DSM 24984</strain>
    </source>
</reference>
<dbReference type="Pfam" id="PF02350">
    <property type="entry name" value="Epimerase_2"/>
    <property type="match status" value="1"/>
</dbReference>
<dbReference type="Proteomes" id="UP000294614">
    <property type="component" value="Unassembled WGS sequence"/>
</dbReference>
<feature type="domain" description="UDP-N-acetylglucosamine 2-epimerase" evidence="1">
    <location>
        <begin position="24"/>
        <end position="366"/>
    </location>
</feature>
<evidence type="ECO:0000313" key="3">
    <source>
        <dbReference type="Proteomes" id="UP000294614"/>
    </source>
</evidence>
<evidence type="ECO:0000313" key="2">
    <source>
        <dbReference type="EMBL" id="TCK59939.1"/>
    </source>
</evidence>
<dbReference type="Gene3D" id="3.40.50.2000">
    <property type="entry name" value="Glycogen Phosphorylase B"/>
    <property type="match status" value="2"/>
</dbReference>
<dbReference type="InterPro" id="IPR020004">
    <property type="entry name" value="UDP-GlcNAc_Epase"/>
</dbReference>
<sequence length="386" mass="41525">MRRICAVTGGRADYYLMRNLLKGIEAAAELELSVIATGSHLSPAHGMTVDAVEEDFPDVHRIDLQLGGDSPSDITKTTGRAMIAFADALETIKSDILLVLGDRYEIFAAVTAALIAGIPVAHLHGGETTEGAADEAFRHSITKMSHLHFTAAEDYRRRVIQLGEDPARVFNVGGMGAAAISRMKLMEREELEKSLGFGLGDKYIVVTFHPVTLDSTPEEEQLGQLLRALDRFDGKIIFTGANADAGGTVINRMLAEYVANSGGRAAAFDSLGMQRYLSAVRHAYAVVGNSSSGLAEAPSLKTPTINIGCRQAGRLRAQSVIDCEPAAESILAAFKKIDTPEFQKILTETVNPYGEGDNTAKIVEILANFPLKDIIIKKFHDIGGLK</sequence>
<accession>A0A4R1K9T8</accession>
<dbReference type="GO" id="GO:0006047">
    <property type="term" value="P:UDP-N-acetylglucosamine metabolic process"/>
    <property type="evidence" value="ECO:0007669"/>
    <property type="project" value="InterPro"/>
</dbReference>
<keyword evidence="3" id="KW-1185">Reference proteome</keyword>
<dbReference type="InterPro" id="IPR029767">
    <property type="entry name" value="WecB-like"/>
</dbReference>
<evidence type="ECO:0000259" key="1">
    <source>
        <dbReference type="Pfam" id="PF02350"/>
    </source>
</evidence>
<dbReference type="NCBIfam" id="TIGR03568">
    <property type="entry name" value="NeuC_NnaA"/>
    <property type="match status" value="1"/>
</dbReference>
<dbReference type="InterPro" id="IPR003331">
    <property type="entry name" value="UDP_GlcNAc_Epimerase_2_dom"/>
</dbReference>
<dbReference type="PANTHER" id="PTHR43174">
    <property type="entry name" value="UDP-N-ACETYLGLUCOSAMINE 2-EPIMERASE"/>
    <property type="match status" value="1"/>
</dbReference>
<gene>
    <name evidence="2" type="ORF">C8D98_2108</name>
</gene>
<proteinExistence type="predicted"/>
<protein>
    <submittedName>
        <fullName evidence="2">GDP/UDP-N,N'-diacetylbacillosamine 2-epimerase (Hydrolysing)</fullName>
    </submittedName>
</protein>
<dbReference type="AlphaFoldDB" id="A0A4R1K9T8"/>
<dbReference type="GO" id="GO:0004553">
    <property type="term" value="F:hydrolase activity, hydrolyzing O-glycosyl compounds"/>
    <property type="evidence" value="ECO:0007669"/>
    <property type="project" value="InterPro"/>
</dbReference>
<comment type="caution">
    <text evidence="2">The sequence shown here is derived from an EMBL/GenBank/DDBJ whole genome shotgun (WGS) entry which is preliminary data.</text>
</comment>
<dbReference type="RefSeq" id="WP_132874088.1">
    <property type="nucleotide sequence ID" value="NZ_SMGG01000005.1"/>
</dbReference>
<dbReference type="EMBL" id="SMGG01000005">
    <property type="protein sequence ID" value="TCK59939.1"/>
    <property type="molecule type" value="Genomic_DNA"/>
</dbReference>
<dbReference type="CDD" id="cd03786">
    <property type="entry name" value="GTB_UDP-GlcNAc_2-Epimerase"/>
    <property type="match status" value="1"/>
</dbReference>
<dbReference type="OrthoDB" id="9803238at2"/>
<name>A0A4R1K9T8_9BACT</name>
<dbReference type="SUPFAM" id="SSF53756">
    <property type="entry name" value="UDP-Glycosyltransferase/glycogen phosphorylase"/>
    <property type="match status" value="1"/>
</dbReference>
<dbReference type="PANTHER" id="PTHR43174:SF3">
    <property type="entry name" value="UDP-N-ACETYLGLUCOSAMINE 2-EPIMERASE"/>
    <property type="match status" value="1"/>
</dbReference>
<organism evidence="2 3">
    <name type="scientific">Seleniivibrio woodruffii</name>
    <dbReference type="NCBI Taxonomy" id="1078050"/>
    <lineage>
        <taxon>Bacteria</taxon>
        <taxon>Pseudomonadati</taxon>
        <taxon>Deferribacterota</taxon>
        <taxon>Deferribacteres</taxon>
        <taxon>Deferribacterales</taxon>
        <taxon>Geovibrionaceae</taxon>
        <taxon>Seleniivibrio</taxon>
    </lineage>
</organism>